<sequence>MHLFLNIKVAAPRLVHNFATTSFYRTSRCQPIFQKTETLVDYLAKPHKNPTSTVFKGTSFELEAKEVLEKYEHIRSLIGTVVAESRTEPTIGIFVTSNKNFTKEVVADFKSCHLPLMLVKIADCQLKSLALNPAAEKLLPGYAVTTRFTTQGVPEVVFTFDGRIVELPTPISKETANRTVTEG</sequence>
<dbReference type="InterPro" id="IPR018828">
    <property type="entry name" value="RRG7"/>
</dbReference>
<evidence type="ECO:0000256" key="1">
    <source>
        <dbReference type="ARBA" id="ARBA00004173"/>
    </source>
</evidence>
<dbReference type="Proteomes" id="UP000268093">
    <property type="component" value="Unassembled WGS sequence"/>
</dbReference>
<dbReference type="PANTHER" id="PTHR28133:SF1">
    <property type="entry name" value="REQUIRED FOR RESPIRATORY GROWTH PROTEIN 7, MITOCHONDRIAL"/>
    <property type="match status" value="1"/>
</dbReference>
<keyword evidence="2" id="KW-0496">Mitochondrion</keyword>
<name>A0A433DG16_9FUNG</name>
<proteinExistence type="predicted"/>
<gene>
    <name evidence="3" type="ORF">BC936DRAFT_141690</name>
</gene>
<comment type="caution">
    <text evidence="3">The sequence shown here is derived from an EMBL/GenBank/DDBJ whole genome shotgun (WGS) entry which is preliminary data.</text>
</comment>
<keyword evidence="4" id="KW-1185">Reference proteome</keyword>
<organism evidence="3 4">
    <name type="scientific">Jimgerdemannia flammicorona</name>
    <dbReference type="NCBI Taxonomy" id="994334"/>
    <lineage>
        <taxon>Eukaryota</taxon>
        <taxon>Fungi</taxon>
        <taxon>Fungi incertae sedis</taxon>
        <taxon>Mucoromycota</taxon>
        <taxon>Mucoromycotina</taxon>
        <taxon>Endogonomycetes</taxon>
        <taxon>Endogonales</taxon>
        <taxon>Endogonaceae</taxon>
        <taxon>Jimgerdemannia</taxon>
    </lineage>
</organism>
<evidence type="ECO:0000313" key="4">
    <source>
        <dbReference type="Proteomes" id="UP000268093"/>
    </source>
</evidence>
<comment type="subcellular location">
    <subcellularLocation>
        <location evidence="1">Mitochondrion</location>
    </subcellularLocation>
</comment>
<dbReference type="EMBL" id="RBNI01002031">
    <property type="protein sequence ID" value="RUP49725.1"/>
    <property type="molecule type" value="Genomic_DNA"/>
</dbReference>
<dbReference type="AlphaFoldDB" id="A0A433DG16"/>
<reference evidence="3 4" key="1">
    <citation type="journal article" date="2018" name="New Phytol.">
        <title>Phylogenomics of Endogonaceae and evolution of mycorrhizas within Mucoromycota.</title>
        <authorList>
            <person name="Chang Y."/>
            <person name="Desiro A."/>
            <person name="Na H."/>
            <person name="Sandor L."/>
            <person name="Lipzen A."/>
            <person name="Clum A."/>
            <person name="Barry K."/>
            <person name="Grigoriev I.V."/>
            <person name="Martin F.M."/>
            <person name="Stajich J.E."/>
            <person name="Smith M.E."/>
            <person name="Bonito G."/>
            <person name="Spatafora J.W."/>
        </authorList>
    </citation>
    <scope>NUCLEOTIDE SEQUENCE [LARGE SCALE GENOMIC DNA]</scope>
    <source>
        <strain evidence="3 4">GMNB39</strain>
    </source>
</reference>
<accession>A0A433DG16</accession>
<dbReference type="OrthoDB" id="20734at2759"/>
<evidence type="ECO:0000313" key="3">
    <source>
        <dbReference type="EMBL" id="RUP49725.1"/>
    </source>
</evidence>
<evidence type="ECO:0000256" key="2">
    <source>
        <dbReference type="ARBA" id="ARBA00023128"/>
    </source>
</evidence>
<dbReference type="PANTHER" id="PTHR28133">
    <property type="entry name" value="REQUIRED FOR RESPIRATORY GROWTH PROTEIN 7, MITOCHONDRIAL"/>
    <property type="match status" value="1"/>
</dbReference>
<dbReference type="GO" id="GO:0005739">
    <property type="term" value="C:mitochondrion"/>
    <property type="evidence" value="ECO:0007669"/>
    <property type="project" value="UniProtKB-SubCell"/>
</dbReference>
<protein>
    <submittedName>
        <fullName evidence="3">Uncharacterized protein</fullName>
    </submittedName>
</protein>